<dbReference type="InterPro" id="IPR043502">
    <property type="entry name" value="DNA/RNA_pol_sf"/>
</dbReference>
<dbReference type="Pfam" id="PF01348">
    <property type="entry name" value="Intron_maturas2"/>
    <property type="match status" value="1"/>
</dbReference>
<keyword evidence="2" id="KW-0695">RNA-directed DNA polymerase</keyword>
<dbReference type="GO" id="GO:0006397">
    <property type="term" value="P:mRNA processing"/>
    <property type="evidence" value="ECO:0007669"/>
    <property type="project" value="InterPro"/>
</dbReference>
<organism evidence="2 3">
    <name type="scientific">Bacillus weihaiensis</name>
    <dbReference type="NCBI Taxonomy" id="1547283"/>
    <lineage>
        <taxon>Bacteria</taxon>
        <taxon>Bacillati</taxon>
        <taxon>Bacillota</taxon>
        <taxon>Bacilli</taxon>
        <taxon>Bacillales</taxon>
        <taxon>Bacillaceae</taxon>
        <taxon>Bacillus</taxon>
    </lineage>
</organism>
<keyword evidence="2" id="KW-0548">Nucleotidyltransferase</keyword>
<dbReference type="SUPFAM" id="SSF56672">
    <property type="entry name" value="DNA/RNA polymerases"/>
    <property type="match status" value="1"/>
</dbReference>
<sequence>MAKYPFQQLDVIWKASQRGNMITDCYRLMYNKELWMKAYGELYPNGGSLPKGASDETIDGFGLQIIDDIIEQLKAGTFRFTPVERDYIRNSSGEKRPLEVPNVKDQLVQEVMRMIIDHIYEPVFSANSHGTREGRSCHTALSQVKNTWQGLTWCIKGDMKGYSDQIDHSVLLNFISKKIKDRRFLLLIHHALTCGVMGNRTYHKTYCGTLQRGIISPLLANIYLHQFDMYMENLMDKFGKGRVRSEHSVNWEDRNELALSIEQLKTKQIEASLFNPADKNGQRMKYVRYDDGFVIGIAGSKQSALYIKERITAFLLKELHLTLREENTLITHMDHPISFLGYEFRKRNEIKAKRLTDKNQKHALKKRTLSGAIKLEIPTKKMKEFALKNGYGHLDDFTIVHRSKLMNNSELDILSTYNAELKEIANYYKLANNYHHLDRLFYLAESSFIKTIANKRRSTSKKVATSMRTSKQGVLCLVSRDTKGKEKLYPFIKLKDLPKT</sequence>
<dbReference type="PROSITE" id="PS50878">
    <property type="entry name" value="RT_POL"/>
    <property type="match status" value="1"/>
</dbReference>
<keyword evidence="2" id="KW-0808">Transferase</keyword>
<dbReference type="InterPro" id="IPR000477">
    <property type="entry name" value="RT_dom"/>
</dbReference>
<proteinExistence type="predicted"/>
<dbReference type="AlphaFoldDB" id="A0A1L3MPH4"/>
<dbReference type="Pfam" id="PF00078">
    <property type="entry name" value="RVT_1"/>
    <property type="match status" value="1"/>
</dbReference>
<feature type="domain" description="Reverse transcriptase" evidence="1">
    <location>
        <begin position="69"/>
        <end position="344"/>
    </location>
</feature>
<dbReference type="PANTHER" id="PTHR33642">
    <property type="entry name" value="COX1/OXI3 INTRON 1 PROTEIN-RELATED"/>
    <property type="match status" value="1"/>
</dbReference>
<evidence type="ECO:0000313" key="2">
    <source>
        <dbReference type="EMBL" id="APH04229.1"/>
    </source>
</evidence>
<protein>
    <submittedName>
        <fullName evidence="2">RNA-directed DNA polymerase</fullName>
    </submittedName>
</protein>
<accession>A0A1L3MPH4</accession>
<dbReference type="RefSeq" id="WP_072579022.1">
    <property type="nucleotide sequence ID" value="NZ_CP016020.1"/>
</dbReference>
<evidence type="ECO:0000313" key="3">
    <source>
        <dbReference type="Proteomes" id="UP000181936"/>
    </source>
</evidence>
<reference evidence="2 3" key="1">
    <citation type="journal article" date="2016" name="Sci. Rep.">
        <title>Complete genome sequence and transcriptomic analysis of a novel marine strain Bacillus weihaiensis reveals the mechanism of brown algae degradation.</title>
        <authorList>
            <person name="Zhu Y."/>
            <person name="Chen P."/>
            <person name="Bao Y."/>
            <person name="Men Y."/>
            <person name="Zeng Y."/>
            <person name="Yang J."/>
            <person name="Sun J."/>
            <person name="Sun Y."/>
        </authorList>
    </citation>
    <scope>NUCLEOTIDE SEQUENCE [LARGE SCALE GENOMIC DNA]</scope>
    <source>
        <strain evidence="2 3">Alg07</strain>
    </source>
</reference>
<name>A0A1L3MPH4_9BACI</name>
<gene>
    <name evidence="2" type="ORF">A9C19_05445</name>
</gene>
<keyword evidence="3" id="KW-1185">Reference proteome</keyword>
<dbReference type="EMBL" id="CP016020">
    <property type="protein sequence ID" value="APH04229.1"/>
    <property type="molecule type" value="Genomic_DNA"/>
</dbReference>
<dbReference type="CDD" id="cd01651">
    <property type="entry name" value="RT_G2_intron"/>
    <property type="match status" value="1"/>
</dbReference>
<dbReference type="KEGG" id="bwh:A9C19_05445"/>
<dbReference type="InterPro" id="IPR024937">
    <property type="entry name" value="Domain_X"/>
</dbReference>
<evidence type="ECO:0000259" key="1">
    <source>
        <dbReference type="PROSITE" id="PS50878"/>
    </source>
</evidence>
<dbReference type="PANTHER" id="PTHR33642:SF4">
    <property type="entry name" value="COX1_OXI3 INTRON 1 PROTEIN-RELATED"/>
    <property type="match status" value="1"/>
</dbReference>
<dbReference type="Proteomes" id="UP000181936">
    <property type="component" value="Chromosome"/>
</dbReference>
<dbReference type="GO" id="GO:0003964">
    <property type="term" value="F:RNA-directed DNA polymerase activity"/>
    <property type="evidence" value="ECO:0007669"/>
    <property type="project" value="UniProtKB-KW"/>
</dbReference>